<reference evidence="1" key="1">
    <citation type="journal article" date="2021" name="Front. Microbiol.">
        <title>Comprehensive Comparative Genomics and Phenotyping of Methylobacterium Species.</title>
        <authorList>
            <person name="Alessa O."/>
            <person name="Ogura Y."/>
            <person name="Fujitani Y."/>
            <person name="Takami H."/>
            <person name="Hayashi T."/>
            <person name="Sahin N."/>
            <person name="Tani A."/>
        </authorList>
    </citation>
    <scope>NUCLEOTIDE SEQUENCE</scope>
    <source>
        <strain evidence="1">DSM 17168</strain>
    </source>
</reference>
<sequence>MSAQLPHTRLLEEAKSSGLLAGDKTAHVSIRTTGALIAAAKERTGIESTTELVELALATLALPDPVSRYMIETYGTLGPDHQLDV</sequence>
<evidence type="ECO:0000313" key="2">
    <source>
        <dbReference type="Proteomes" id="UP001055153"/>
    </source>
</evidence>
<evidence type="ECO:0000313" key="1">
    <source>
        <dbReference type="EMBL" id="GJE02996.1"/>
    </source>
</evidence>
<name>A0ABQ4SIE9_9HYPH</name>
<proteinExistence type="predicted"/>
<accession>A0ABQ4SIE9</accession>
<dbReference type="EMBL" id="BPQQ01000066">
    <property type="protein sequence ID" value="GJE02996.1"/>
    <property type="molecule type" value="Genomic_DNA"/>
</dbReference>
<dbReference type="RefSeq" id="WP_238240333.1">
    <property type="nucleotide sequence ID" value="NZ_BPQQ01000066.1"/>
</dbReference>
<protein>
    <submittedName>
        <fullName evidence="1">Uncharacterized protein</fullName>
    </submittedName>
</protein>
<organism evidence="1 2">
    <name type="scientific">Methylobacterium isbiliense</name>
    <dbReference type="NCBI Taxonomy" id="315478"/>
    <lineage>
        <taxon>Bacteria</taxon>
        <taxon>Pseudomonadati</taxon>
        <taxon>Pseudomonadota</taxon>
        <taxon>Alphaproteobacteria</taxon>
        <taxon>Hyphomicrobiales</taxon>
        <taxon>Methylobacteriaceae</taxon>
        <taxon>Methylobacterium</taxon>
    </lineage>
</organism>
<dbReference type="Proteomes" id="UP001055153">
    <property type="component" value="Unassembled WGS sequence"/>
</dbReference>
<gene>
    <name evidence="1" type="ORF">GMJLKIPL_4947</name>
</gene>
<comment type="caution">
    <text evidence="1">The sequence shown here is derived from an EMBL/GenBank/DDBJ whole genome shotgun (WGS) entry which is preliminary data.</text>
</comment>
<reference evidence="1" key="2">
    <citation type="submission" date="2021-08" db="EMBL/GenBank/DDBJ databases">
        <authorList>
            <person name="Tani A."/>
            <person name="Ola A."/>
            <person name="Ogura Y."/>
            <person name="Katsura K."/>
            <person name="Hayashi T."/>
        </authorList>
    </citation>
    <scope>NUCLEOTIDE SEQUENCE</scope>
    <source>
        <strain evidence="1">DSM 17168</strain>
    </source>
</reference>
<keyword evidence="2" id="KW-1185">Reference proteome</keyword>